<dbReference type="EMBL" id="MDYN01000015">
    <property type="protein sequence ID" value="OQD83688.1"/>
    <property type="molecule type" value="Genomic_DNA"/>
</dbReference>
<dbReference type="Gene3D" id="3.30.70.330">
    <property type="match status" value="1"/>
</dbReference>
<feature type="region of interest" description="Disordered" evidence="1">
    <location>
        <begin position="950"/>
        <end position="1013"/>
    </location>
</feature>
<feature type="compositionally biased region" description="Polar residues" evidence="1">
    <location>
        <begin position="695"/>
        <end position="705"/>
    </location>
</feature>
<evidence type="ECO:0000313" key="2">
    <source>
        <dbReference type="EMBL" id="OQD83688.1"/>
    </source>
</evidence>
<protein>
    <submittedName>
        <fullName evidence="2">Uncharacterized protein</fullName>
    </submittedName>
</protein>
<feature type="compositionally biased region" description="Low complexity" evidence="1">
    <location>
        <begin position="794"/>
        <end position="844"/>
    </location>
</feature>
<feature type="compositionally biased region" description="Basic and acidic residues" evidence="1">
    <location>
        <begin position="901"/>
        <end position="911"/>
    </location>
</feature>
<feature type="compositionally biased region" description="Low complexity" evidence="1">
    <location>
        <begin position="524"/>
        <end position="535"/>
    </location>
</feature>
<feature type="compositionally biased region" description="Low complexity" evidence="1">
    <location>
        <begin position="1003"/>
        <end position="1013"/>
    </location>
</feature>
<organism evidence="2 3">
    <name type="scientific">Penicillium antarcticum</name>
    <dbReference type="NCBI Taxonomy" id="416450"/>
    <lineage>
        <taxon>Eukaryota</taxon>
        <taxon>Fungi</taxon>
        <taxon>Dikarya</taxon>
        <taxon>Ascomycota</taxon>
        <taxon>Pezizomycotina</taxon>
        <taxon>Eurotiomycetes</taxon>
        <taxon>Eurotiomycetidae</taxon>
        <taxon>Eurotiales</taxon>
        <taxon>Aspergillaceae</taxon>
        <taxon>Penicillium</taxon>
    </lineage>
</organism>
<feature type="region of interest" description="Disordered" evidence="1">
    <location>
        <begin position="636"/>
        <end position="725"/>
    </location>
</feature>
<accession>A0A1V6Q333</accession>
<gene>
    <name evidence="2" type="ORF">PENANT_c015G08948</name>
</gene>
<dbReference type="Proteomes" id="UP000191672">
    <property type="component" value="Unassembled WGS sequence"/>
</dbReference>
<feature type="region of interest" description="Disordered" evidence="1">
    <location>
        <begin position="512"/>
        <end position="535"/>
    </location>
</feature>
<keyword evidence="3" id="KW-1185">Reference proteome</keyword>
<dbReference type="STRING" id="416450.A0A1V6Q333"/>
<proteinExistence type="predicted"/>
<sequence length="1013" mass="114890">MWLRAIQEWLWPKPIQLDELLELGSIEGSNRHGVYSGDFGYDDAIEAPCFTRLVDAVTDEPAIFLSSLPEESPSVAQKFVPAFGGDGAEEQGAEEKKVVGAALDHLAFGHLQEMAWPCHGGEDSPDMKGFDLLRRSTIYDLLKETRIPFVSTVDTVKPCTFGVVLITSIPYGITRQEVTSFLGSEAQWLANHNGACPIHIMMERSTGKTMDCYIEFVSEQVAARVAYRLGNAYDAYSSPRMGNRHVEISFSNQDALLKAMFPLAKCVKWVNGSPVILEGIPEWSSGFDGFLTGEELYCLGRHSDTPYRSVFANRVPQRCYESLISTIWKFPWYATGMYTVHDRNQLFELLKQMVDNLRATSQKETRTVGLDERLLRELTWCGILCPGFNPRQKYNIASKSQLPEFEHILDHDWCQYFPFDTLGYADEYSLLDYQIYAYLTSQGELDRINIENEGYHNGHIDPRVRRLFGVNWFSWRADTAKLKLFKDAVDYEKCLLRQLVITGYRSYHAIPRGDEEDSSSSIGTAPPDTPTVTVTEKSFDSQKTISAFPRAAPIILVPPPRPPPDAPPISARTAQVLAAPFNRRTQAAQQTGESGSLQSRTLRHLSAPDFRFSAQPSSSSPQQVIETVNKQAHLRRNMSTPEQSNSLVPCNVENTESGSSRNDDGSSKESVQTTPRLSRVPLNYTDVNFHRPISPQETRSTSQGVRPSGQLEVGETYSPFNSIPEPHMSNFITSGEFDREWRFPYTSSAMDVPPPSFIPYRRAMPRSASQFLPFEALPYQVMFRDEPPSLQYCQAQQSRAHQAQSQEQQSQDSQDSQESQESQDQQPQNQQHQAQEQQSQKPQCQQYPPQMYLSYCPEFQDPQYYQASCYPLQHNLEYQQLQYEARQLQSQYLQAQQLPAKEQRSKEKGIQDEQATPVPRYRTPHHRATSSTYSQIPTYYVPHATAQNIRSHSDPFAPGPYEPASARSRSDMLTDNPPVNTPFFDSVRQGQRQRRTYQPPHNSSRGSSRGTSR</sequence>
<feature type="compositionally biased region" description="Polar residues" evidence="1">
    <location>
        <begin position="637"/>
        <end position="660"/>
    </location>
</feature>
<dbReference type="AlphaFoldDB" id="A0A1V6Q333"/>
<dbReference type="InterPro" id="IPR012677">
    <property type="entry name" value="Nucleotide-bd_a/b_plait_sf"/>
</dbReference>
<name>A0A1V6Q333_9EURO</name>
<comment type="caution">
    <text evidence="2">The sequence shown here is derived from an EMBL/GenBank/DDBJ whole genome shotgun (WGS) entry which is preliminary data.</text>
</comment>
<feature type="region of interest" description="Disordered" evidence="1">
    <location>
        <begin position="900"/>
        <end position="936"/>
    </location>
</feature>
<reference evidence="3" key="1">
    <citation type="journal article" date="2017" name="Nat. Microbiol.">
        <title>Global analysis of biosynthetic gene clusters reveals vast potential of secondary metabolite production in Penicillium species.</title>
        <authorList>
            <person name="Nielsen J.C."/>
            <person name="Grijseels S."/>
            <person name="Prigent S."/>
            <person name="Ji B."/>
            <person name="Dainat J."/>
            <person name="Nielsen K.F."/>
            <person name="Frisvad J.C."/>
            <person name="Workman M."/>
            <person name="Nielsen J."/>
        </authorList>
    </citation>
    <scope>NUCLEOTIDE SEQUENCE [LARGE SCALE GENOMIC DNA]</scope>
    <source>
        <strain evidence="3">IBT 31811</strain>
    </source>
</reference>
<feature type="region of interest" description="Disordered" evidence="1">
    <location>
        <begin position="792"/>
        <end position="844"/>
    </location>
</feature>
<evidence type="ECO:0000256" key="1">
    <source>
        <dbReference type="SAM" id="MobiDB-lite"/>
    </source>
</evidence>
<evidence type="ECO:0000313" key="3">
    <source>
        <dbReference type="Proteomes" id="UP000191672"/>
    </source>
</evidence>